<dbReference type="RefSeq" id="WP_378402548.1">
    <property type="nucleotide sequence ID" value="NZ_JBHTCS010000009.1"/>
</dbReference>
<dbReference type="PANTHER" id="PTHR43569">
    <property type="entry name" value="AMIDOHYDROLASE"/>
    <property type="match status" value="1"/>
</dbReference>
<reference evidence="4" key="1">
    <citation type="journal article" date="2019" name="Int. J. Syst. Evol. Microbiol.">
        <title>The Global Catalogue of Microorganisms (GCM) 10K type strain sequencing project: providing services to taxonomists for standard genome sequencing and annotation.</title>
        <authorList>
            <consortium name="The Broad Institute Genomics Platform"/>
            <consortium name="The Broad Institute Genome Sequencing Center for Infectious Disease"/>
            <person name="Wu L."/>
            <person name="Ma J."/>
        </authorList>
    </citation>
    <scope>NUCLEOTIDE SEQUENCE [LARGE SCALE GENOMIC DNA]</scope>
    <source>
        <strain evidence="4">ICMP 19430</strain>
    </source>
</reference>
<proteinExistence type="inferred from homology"/>
<dbReference type="PANTHER" id="PTHR43569:SF1">
    <property type="entry name" value="BLL3371 PROTEIN"/>
    <property type="match status" value="1"/>
</dbReference>
<evidence type="ECO:0000256" key="1">
    <source>
        <dbReference type="ARBA" id="ARBA00038310"/>
    </source>
</evidence>
<sequence>MIDAPGPVTLEDMADNSAIAIVDPHVHHWLPSTRRWYPLMQERADARPSTLGDLGRLAHDYTAADYLADSAGYDVRAIVHVSAVSRAGTHIDELAWITELAGVAGWPAAAIGTVDPGASWPSIRADLDAQRRSPLFRGIRVLRGLRPDSDPTGPLLDYLRRHSLVFDLVAHPRSMPGWAEALRGHEDLTVVLEHAGWPVSAGDFGDWSAALGLFGDRGNVHCKISGLGMALHTLDVGAQRPWVSRCLEVFGPRRAMFASNFPVDRMYGEFSELYDGYLAAAAQFDTADRSALFETNARRVYGLLPR</sequence>
<comment type="similarity">
    <text evidence="1">Belongs to the metallo-dependent hydrolases superfamily.</text>
</comment>
<dbReference type="Proteomes" id="UP001596484">
    <property type="component" value="Unassembled WGS sequence"/>
</dbReference>
<protein>
    <submittedName>
        <fullName evidence="3">Amidohydrolase family protein</fullName>
    </submittedName>
</protein>
<keyword evidence="4" id="KW-1185">Reference proteome</keyword>
<feature type="domain" description="Amidohydrolase-related" evidence="2">
    <location>
        <begin position="22"/>
        <end position="303"/>
    </location>
</feature>
<dbReference type="Pfam" id="PF04909">
    <property type="entry name" value="Amidohydro_2"/>
    <property type="match status" value="1"/>
</dbReference>
<dbReference type="InterPro" id="IPR006680">
    <property type="entry name" value="Amidohydro-rel"/>
</dbReference>
<dbReference type="EMBL" id="JBHTCS010000009">
    <property type="protein sequence ID" value="MFC7447458.1"/>
    <property type="molecule type" value="Genomic_DNA"/>
</dbReference>
<dbReference type="SUPFAM" id="SSF51556">
    <property type="entry name" value="Metallo-dependent hydrolases"/>
    <property type="match status" value="1"/>
</dbReference>
<evidence type="ECO:0000313" key="3">
    <source>
        <dbReference type="EMBL" id="MFC7447458.1"/>
    </source>
</evidence>
<evidence type="ECO:0000313" key="4">
    <source>
        <dbReference type="Proteomes" id="UP001596484"/>
    </source>
</evidence>
<accession>A0ABW2RW44</accession>
<dbReference type="InterPro" id="IPR052350">
    <property type="entry name" value="Metallo-dep_Lactonases"/>
</dbReference>
<comment type="caution">
    <text evidence="3">The sequence shown here is derived from an EMBL/GenBank/DDBJ whole genome shotgun (WGS) entry which is preliminary data.</text>
</comment>
<evidence type="ECO:0000259" key="2">
    <source>
        <dbReference type="Pfam" id="PF04909"/>
    </source>
</evidence>
<gene>
    <name evidence="3" type="ORF">ACFQS9_06100</name>
</gene>
<name>A0ABW2RW44_9NOCA</name>
<dbReference type="Gene3D" id="3.20.20.140">
    <property type="entry name" value="Metal-dependent hydrolases"/>
    <property type="match status" value="1"/>
</dbReference>
<organism evidence="3 4">
    <name type="scientific">Rhodococcus daqingensis</name>
    <dbReference type="NCBI Taxonomy" id="2479363"/>
    <lineage>
        <taxon>Bacteria</taxon>
        <taxon>Bacillati</taxon>
        <taxon>Actinomycetota</taxon>
        <taxon>Actinomycetes</taxon>
        <taxon>Mycobacteriales</taxon>
        <taxon>Nocardiaceae</taxon>
        <taxon>Rhodococcus</taxon>
    </lineage>
</organism>
<dbReference type="InterPro" id="IPR032466">
    <property type="entry name" value="Metal_Hydrolase"/>
</dbReference>